<feature type="region of interest" description="Disordered" evidence="1">
    <location>
        <begin position="42"/>
        <end position="63"/>
    </location>
</feature>
<accession>A0A433QWM8</accession>
<keyword evidence="3" id="KW-1185">Reference proteome</keyword>
<proteinExistence type="predicted"/>
<organism evidence="2 3">
    <name type="scientific">Jimgerdemannia flammicorona</name>
    <dbReference type="NCBI Taxonomy" id="994334"/>
    <lineage>
        <taxon>Eukaryota</taxon>
        <taxon>Fungi</taxon>
        <taxon>Fungi incertae sedis</taxon>
        <taxon>Mucoromycota</taxon>
        <taxon>Mucoromycotina</taxon>
        <taxon>Endogonomycetes</taxon>
        <taxon>Endogonales</taxon>
        <taxon>Endogonaceae</taxon>
        <taxon>Jimgerdemannia</taxon>
    </lineage>
</organism>
<feature type="compositionally biased region" description="Acidic residues" evidence="1">
    <location>
        <begin position="44"/>
        <end position="55"/>
    </location>
</feature>
<gene>
    <name evidence="2" type="ORF">BC938DRAFT_481781</name>
</gene>
<evidence type="ECO:0000256" key="1">
    <source>
        <dbReference type="SAM" id="MobiDB-lite"/>
    </source>
</evidence>
<dbReference type="EMBL" id="RBNJ01000651">
    <property type="protein sequence ID" value="RUS34221.1"/>
    <property type="molecule type" value="Genomic_DNA"/>
</dbReference>
<evidence type="ECO:0000313" key="3">
    <source>
        <dbReference type="Proteomes" id="UP000274822"/>
    </source>
</evidence>
<sequence length="101" mass="10487">MTVCLAPAEVIAQVAVRGVTYNSSVEAWRVLERFFGEVARPEEDVAGGEEADDGGGDLGGATRVEIGGAMEDEAVLVAFAVGEDHVLNVLHHGNGTGVHEV</sequence>
<dbReference type="AlphaFoldDB" id="A0A433QWM8"/>
<reference evidence="2 3" key="1">
    <citation type="journal article" date="2018" name="New Phytol.">
        <title>Phylogenomics of Endogonaceae and evolution of mycorrhizas within Mucoromycota.</title>
        <authorList>
            <person name="Chang Y."/>
            <person name="Desiro A."/>
            <person name="Na H."/>
            <person name="Sandor L."/>
            <person name="Lipzen A."/>
            <person name="Clum A."/>
            <person name="Barry K."/>
            <person name="Grigoriev I.V."/>
            <person name="Martin F.M."/>
            <person name="Stajich J.E."/>
            <person name="Smith M.E."/>
            <person name="Bonito G."/>
            <person name="Spatafora J.W."/>
        </authorList>
    </citation>
    <scope>NUCLEOTIDE SEQUENCE [LARGE SCALE GENOMIC DNA]</scope>
    <source>
        <strain evidence="2 3">AD002</strain>
    </source>
</reference>
<name>A0A433QWM8_9FUNG</name>
<comment type="caution">
    <text evidence="2">The sequence shown here is derived from an EMBL/GenBank/DDBJ whole genome shotgun (WGS) entry which is preliminary data.</text>
</comment>
<protein>
    <submittedName>
        <fullName evidence="2">Uncharacterized protein</fullName>
    </submittedName>
</protein>
<dbReference type="Proteomes" id="UP000274822">
    <property type="component" value="Unassembled WGS sequence"/>
</dbReference>
<evidence type="ECO:0000313" key="2">
    <source>
        <dbReference type="EMBL" id="RUS34221.1"/>
    </source>
</evidence>